<dbReference type="AlphaFoldDB" id="A0AAD9JFU3"/>
<dbReference type="EMBL" id="JAODUP010000356">
    <property type="protein sequence ID" value="KAK2151640.1"/>
    <property type="molecule type" value="Genomic_DNA"/>
</dbReference>
<evidence type="ECO:0000259" key="2">
    <source>
        <dbReference type="Pfam" id="PF14923"/>
    </source>
</evidence>
<accession>A0AAD9JFU3</accession>
<comment type="caution">
    <text evidence="3">The sequence shown here is derived from an EMBL/GenBank/DDBJ whole genome shotgun (WGS) entry which is preliminary data.</text>
</comment>
<evidence type="ECO:0000313" key="4">
    <source>
        <dbReference type="Proteomes" id="UP001208570"/>
    </source>
</evidence>
<organism evidence="3 4">
    <name type="scientific">Paralvinella palmiformis</name>
    <dbReference type="NCBI Taxonomy" id="53620"/>
    <lineage>
        <taxon>Eukaryota</taxon>
        <taxon>Metazoa</taxon>
        <taxon>Spiralia</taxon>
        <taxon>Lophotrochozoa</taxon>
        <taxon>Annelida</taxon>
        <taxon>Polychaeta</taxon>
        <taxon>Sedentaria</taxon>
        <taxon>Canalipalpata</taxon>
        <taxon>Terebellida</taxon>
        <taxon>Terebelliformia</taxon>
        <taxon>Alvinellidae</taxon>
        <taxon>Paralvinella</taxon>
    </lineage>
</organism>
<evidence type="ECO:0000256" key="1">
    <source>
        <dbReference type="SAM" id="MobiDB-lite"/>
    </source>
</evidence>
<protein>
    <recommendedName>
        <fullName evidence="2">Coiled-coil protein 142 C-terminal domain-containing protein</fullName>
    </recommendedName>
</protein>
<feature type="non-terminal residue" evidence="3">
    <location>
        <position position="131"/>
    </location>
</feature>
<dbReference type="Pfam" id="PF14923">
    <property type="entry name" value="CCDC142"/>
    <property type="match status" value="1"/>
</dbReference>
<reference evidence="3" key="1">
    <citation type="journal article" date="2023" name="Mol. Biol. Evol.">
        <title>Third-Generation Sequencing Reveals the Adaptive Role of the Epigenome in Three Deep-Sea Polychaetes.</title>
        <authorList>
            <person name="Perez M."/>
            <person name="Aroh O."/>
            <person name="Sun Y."/>
            <person name="Lan Y."/>
            <person name="Juniper S.K."/>
            <person name="Young C.R."/>
            <person name="Angers B."/>
            <person name="Qian P.Y."/>
        </authorList>
    </citation>
    <scope>NUCLEOTIDE SEQUENCE</scope>
    <source>
        <strain evidence="3">P08H-3</strain>
    </source>
</reference>
<dbReference type="PANTHER" id="PTHR21436">
    <property type="entry name" value="COILED-COIL DOMAIN-CONTAINING PROTEIN 142"/>
    <property type="match status" value="1"/>
</dbReference>
<gene>
    <name evidence="3" type="ORF">LSH36_356g06044</name>
</gene>
<evidence type="ECO:0000313" key="3">
    <source>
        <dbReference type="EMBL" id="KAK2151640.1"/>
    </source>
</evidence>
<dbReference type="PANTHER" id="PTHR21436:SF2">
    <property type="entry name" value="COILED-COIL DOMAIN-CONTAINING PROTEIN 142"/>
    <property type="match status" value="1"/>
</dbReference>
<proteinExistence type="predicted"/>
<feature type="compositionally biased region" description="Polar residues" evidence="1">
    <location>
        <begin position="38"/>
        <end position="60"/>
    </location>
</feature>
<name>A0AAD9JFU3_9ANNE</name>
<feature type="region of interest" description="Disordered" evidence="1">
    <location>
        <begin position="38"/>
        <end position="71"/>
    </location>
</feature>
<keyword evidence="4" id="KW-1185">Reference proteome</keyword>
<feature type="domain" description="Coiled-coil protein 142 C-terminal" evidence="2">
    <location>
        <begin position="1"/>
        <end position="43"/>
    </location>
</feature>
<dbReference type="InterPro" id="IPR026700">
    <property type="entry name" value="CCDC142"/>
</dbReference>
<dbReference type="Proteomes" id="UP001208570">
    <property type="component" value="Unassembled WGS sequence"/>
</dbReference>
<dbReference type="InterPro" id="IPR055350">
    <property type="entry name" value="CCDC142_C"/>
</dbReference>
<sequence length="131" mass="14746">QTTSGNLVKQFSEKCHYQSVEYFEEEMPVGKVWKKRQSSGCDISTGSSNQWLETTSTTAPESMCSGEHNTHKQAKANNHVAEQNGNQQTTAVCDNDNSYRMPNMEQWLALRVQGGARSWPKLPSCFNNMHS</sequence>